<sequence>MRKAGLEEAQAGIKTSGRNINYLRYADDTTLMAESEEALKSLLMKVKEETEKVGLKFSIQKTKIMASGPITSWEIDGETVETVSDVIFLGSKITADGDCSHEIKSHLLLGRKVMTNLDSILRSRDITLSTKVCLVKAMVFQ</sequence>
<reference evidence="1" key="3">
    <citation type="submission" date="2025-09" db="UniProtKB">
        <authorList>
            <consortium name="Ensembl"/>
        </authorList>
    </citation>
    <scope>IDENTIFICATION</scope>
</reference>
<name>A0AC11CY71_SHEEP</name>
<reference evidence="1" key="1">
    <citation type="submission" date="2020-11" db="EMBL/GenBank/DDBJ databases">
        <authorList>
            <person name="Davenport K.M."/>
            <person name="Bickhart D.M."/>
            <person name="Smith T.P.L."/>
            <person name="Murdoch B.M."/>
            <person name="Rosen B.D."/>
        </authorList>
    </citation>
    <scope>NUCLEOTIDE SEQUENCE [LARGE SCALE GENOMIC DNA]</scope>
    <source>
        <strain evidence="1">OAR_USU_Benz2616</strain>
    </source>
</reference>
<reference evidence="1" key="2">
    <citation type="submission" date="2025-08" db="UniProtKB">
        <authorList>
            <consortium name="Ensembl"/>
        </authorList>
    </citation>
    <scope>IDENTIFICATION</scope>
</reference>
<accession>A0AC11CY71</accession>
<organism evidence="1">
    <name type="scientific">Ovis aries</name>
    <name type="common">Sheep</name>
    <dbReference type="NCBI Taxonomy" id="9940"/>
    <lineage>
        <taxon>Eukaryota</taxon>
        <taxon>Metazoa</taxon>
        <taxon>Chordata</taxon>
        <taxon>Craniata</taxon>
        <taxon>Vertebrata</taxon>
        <taxon>Euteleostomi</taxon>
        <taxon>Mammalia</taxon>
        <taxon>Eutheria</taxon>
        <taxon>Laurasiatheria</taxon>
        <taxon>Artiodactyla</taxon>
        <taxon>Ruminantia</taxon>
        <taxon>Pecora</taxon>
        <taxon>Bovidae</taxon>
        <taxon>Caprinae</taxon>
        <taxon>Ovis</taxon>
    </lineage>
</organism>
<proteinExistence type="predicted"/>
<protein>
    <submittedName>
        <fullName evidence="1">Uncharacterized protein</fullName>
    </submittedName>
</protein>
<dbReference type="Ensembl" id="ENSOART00020078594.1">
    <property type="protein sequence ID" value="ENSOARP00020037627.1"/>
    <property type="gene ID" value="ENSOARG00020033137.1"/>
</dbReference>
<evidence type="ECO:0000313" key="1">
    <source>
        <dbReference type="Ensembl" id="ENSOARP00020037627.1"/>
    </source>
</evidence>